<feature type="compositionally biased region" description="Low complexity" evidence="7">
    <location>
        <begin position="531"/>
        <end position="545"/>
    </location>
</feature>
<dbReference type="Proteomes" id="UP001302126">
    <property type="component" value="Unassembled WGS sequence"/>
</dbReference>
<comment type="caution">
    <text evidence="10">The sequence shown here is derived from an EMBL/GenBank/DDBJ whole genome shotgun (WGS) entry which is preliminary data.</text>
</comment>
<dbReference type="InterPro" id="IPR013130">
    <property type="entry name" value="Fe3_Rdtase_TM_dom"/>
</dbReference>
<dbReference type="InterPro" id="IPR039261">
    <property type="entry name" value="FNR_nucleotide-bd"/>
</dbReference>
<dbReference type="InterPro" id="IPR017927">
    <property type="entry name" value="FAD-bd_FR_type"/>
</dbReference>
<dbReference type="GO" id="GO:0005886">
    <property type="term" value="C:plasma membrane"/>
    <property type="evidence" value="ECO:0007669"/>
    <property type="project" value="TreeGrafter"/>
</dbReference>
<feature type="transmembrane region" description="Helical" evidence="8">
    <location>
        <begin position="52"/>
        <end position="82"/>
    </location>
</feature>
<evidence type="ECO:0000313" key="10">
    <source>
        <dbReference type="EMBL" id="KAK4185734.1"/>
    </source>
</evidence>
<evidence type="ECO:0000313" key="11">
    <source>
        <dbReference type="Proteomes" id="UP001302126"/>
    </source>
</evidence>
<dbReference type="SFLD" id="SFLDS00052">
    <property type="entry name" value="Ferric_Reductase_Domain"/>
    <property type="match status" value="1"/>
</dbReference>
<feature type="transmembrane region" description="Helical" evidence="8">
    <location>
        <begin position="250"/>
        <end position="268"/>
    </location>
</feature>
<keyword evidence="5" id="KW-0406">Ion transport</keyword>
<evidence type="ECO:0000256" key="8">
    <source>
        <dbReference type="SAM" id="Phobius"/>
    </source>
</evidence>
<dbReference type="Gene3D" id="3.40.50.80">
    <property type="entry name" value="Nucleotide-binding domain of ferredoxin-NADP reductase (FNR) module"/>
    <property type="match status" value="1"/>
</dbReference>
<feature type="region of interest" description="Disordered" evidence="7">
    <location>
        <begin position="526"/>
        <end position="547"/>
    </location>
</feature>
<evidence type="ECO:0000256" key="6">
    <source>
        <dbReference type="ARBA" id="ARBA00023136"/>
    </source>
</evidence>
<dbReference type="GO" id="GO:0006826">
    <property type="term" value="P:iron ion transport"/>
    <property type="evidence" value="ECO:0007669"/>
    <property type="project" value="TreeGrafter"/>
</dbReference>
<feature type="transmembrane region" description="Helical" evidence="8">
    <location>
        <begin position="343"/>
        <end position="362"/>
    </location>
</feature>
<evidence type="ECO:0000259" key="9">
    <source>
        <dbReference type="PROSITE" id="PS51384"/>
    </source>
</evidence>
<dbReference type="SUPFAM" id="SSF52343">
    <property type="entry name" value="Ferredoxin reductase-like, C-terminal NADP-linked domain"/>
    <property type="match status" value="1"/>
</dbReference>
<dbReference type="GO" id="GO:0006879">
    <property type="term" value="P:intracellular iron ion homeostasis"/>
    <property type="evidence" value="ECO:0007669"/>
    <property type="project" value="TreeGrafter"/>
</dbReference>
<feature type="transmembrane region" description="Helical" evidence="8">
    <location>
        <begin position="204"/>
        <end position="222"/>
    </location>
</feature>
<dbReference type="GO" id="GO:0000293">
    <property type="term" value="F:ferric-chelate reductase activity"/>
    <property type="evidence" value="ECO:0007669"/>
    <property type="project" value="TreeGrafter"/>
</dbReference>
<evidence type="ECO:0000256" key="5">
    <source>
        <dbReference type="ARBA" id="ARBA00023065"/>
    </source>
</evidence>
<feature type="transmembrane region" description="Helical" evidence="8">
    <location>
        <begin position="502"/>
        <end position="522"/>
    </location>
</feature>
<accession>A0AAN6WPD1</accession>
<evidence type="ECO:0000256" key="1">
    <source>
        <dbReference type="ARBA" id="ARBA00004141"/>
    </source>
</evidence>
<dbReference type="AlphaFoldDB" id="A0AAN6WPD1"/>
<protein>
    <recommendedName>
        <fullName evidence="9">FAD-binding FR-type domain-containing protein</fullName>
    </recommendedName>
</protein>
<keyword evidence="2" id="KW-0813">Transport</keyword>
<organism evidence="10 11">
    <name type="scientific">Podospora australis</name>
    <dbReference type="NCBI Taxonomy" id="1536484"/>
    <lineage>
        <taxon>Eukaryota</taxon>
        <taxon>Fungi</taxon>
        <taxon>Dikarya</taxon>
        <taxon>Ascomycota</taxon>
        <taxon>Pezizomycotina</taxon>
        <taxon>Sordariomycetes</taxon>
        <taxon>Sordariomycetidae</taxon>
        <taxon>Sordariales</taxon>
        <taxon>Podosporaceae</taxon>
        <taxon>Podospora</taxon>
    </lineage>
</organism>
<keyword evidence="6 8" id="KW-0472">Membrane</keyword>
<keyword evidence="3 8" id="KW-0812">Transmembrane</keyword>
<dbReference type="CDD" id="cd06186">
    <property type="entry name" value="NOX_Duox_like_FAD_NADP"/>
    <property type="match status" value="1"/>
</dbReference>
<gene>
    <name evidence="10" type="ORF">QBC35DRAFT_502997</name>
</gene>
<reference evidence="10" key="2">
    <citation type="submission" date="2023-05" db="EMBL/GenBank/DDBJ databases">
        <authorList>
            <consortium name="Lawrence Berkeley National Laboratory"/>
            <person name="Steindorff A."/>
            <person name="Hensen N."/>
            <person name="Bonometti L."/>
            <person name="Westerberg I."/>
            <person name="Brannstrom I.O."/>
            <person name="Guillou S."/>
            <person name="Cros-Aarteil S."/>
            <person name="Calhoun S."/>
            <person name="Haridas S."/>
            <person name="Kuo A."/>
            <person name="Mondo S."/>
            <person name="Pangilinan J."/>
            <person name="Riley R."/>
            <person name="Labutti K."/>
            <person name="Andreopoulos B."/>
            <person name="Lipzen A."/>
            <person name="Chen C."/>
            <person name="Yanf M."/>
            <person name="Daum C."/>
            <person name="Ng V."/>
            <person name="Clum A."/>
            <person name="Ohm R."/>
            <person name="Martin F."/>
            <person name="Silar P."/>
            <person name="Natvig D."/>
            <person name="Lalanne C."/>
            <person name="Gautier V."/>
            <person name="Ament-Velasquez S.L."/>
            <person name="Kruys A."/>
            <person name="Hutchinson M.I."/>
            <person name="Powell A.J."/>
            <person name="Barry K."/>
            <person name="Miller A.N."/>
            <person name="Grigoriev I.V."/>
            <person name="Debuchy R."/>
            <person name="Gladieux P."/>
            <person name="Thoren M.H."/>
            <person name="Johannesson H."/>
        </authorList>
    </citation>
    <scope>NUCLEOTIDE SEQUENCE</scope>
    <source>
        <strain evidence="10">PSN309</strain>
    </source>
</reference>
<dbReference type="Pfam" id="PF01794">
    <property type="entry name" value="Ferric_reduct"/>
    <property type="match status" value="1"/>
</dbReference>
<dbReference type="EMBL" id="MU864441">
    <property type="protein sequence ID" value="KAK4185734.1"/>
    <property type="molecule type" value="Genomic_DNA"/>
</dbReference>
<dbReference type="GO" id="GO:0015677">
    <property type="term" value="P:copper ion import"/>
    <property type="evidence" value="ECO:0007669"/>
    <property type="project" value="TreeGrafter"/>
</dbReference>
<feature type="transmembrane region" description="Helical" evidence="8">
    <location>
        <begin position="288"/>
        <end position="310"/>
    </location>
</feature>
<dbReference type="PANTHER" id="PTHR32361">
    <property type="entry name" value="FERRIC/CUPRIC REDUCTASE TRANSMEMBRANE COMPONENT"/>
    <property type="match status" value="1"/>
</dbReference>
<feature type="domain" description="FAD-binding FR-type" evidence="9">
    <location>
        <begin position="339"/>
        <end position="493"/>
    </location>
</feature>
<evidence type="ECO:0000256" key="2">
    <source>
        <dbReference type="ARBA" id="ARBA00022448"/>
    </source>
</evidence>
<dbReference type="PROSITE" id="PS51384">
    <property type="entry name" value="FAD_FR"/>
    <property type="match status" value="1"/>
</dbReference>
<reference evidence="10" key="1">
    <citation type="journal article" date="2023" name="Mol. Phylogenet. Evol.">
        <title>Genome-scale phylogeny and comparative genomics of the fungal order Sordariales.</title>
        <authorList>
            <person name="Hensen N."/>
            <person name="Bonometti L."/>
            <person name="Westerberg I."/>
            <person name="Brannstrom I.O."/>
            <person name="Guillou S."/>
            <person name="Cros-Aarteil S."/>
            <person name="Calhoun S."/>
            <person name="Haridas S."/>
            <person name="Kuo A."/>
            <person name="Mondo S."/>
            <person name="Pangilinan J."/>
            <person name="Riley R."/>
            <person name="LaButti K."/>
            <person name="Andreopoulos B."/>
            <person name="Lipzen A."/>
            <person name="Chen C."/>
            <person name="Yan M."/>
            <person name="Daum C."/>
            <person name="Ng V."/>
            <person name="Clum A."/>
            <person name="Steindorff A."/>
            <person name="Ohm R.A."/>
            <person name="Martin F."/>
            <person name="Silar P."/>
            <person name="Natvig D.O."/>
            <person name="Lalanne C."/>
            <person name="Gautier V."/>
            <person name="Ament-Velasquez S.L."/>
            <person name="Kruys A."/>
            <person name="Hutchinson M.I."/>
            <person name="Powell A.J."/>
            <person name="Barry K."/>
            <person name="Miller A.N."/>
            <person name="Grigoriev I.V."/>
            <person name="Debuchy R."/>
            <person name="Gladieux P."/>
            <person name="Hiltunen Thoren M."/>
            <person name="Johannesson H."/>
        </authorList>
    </citation>
    <scope>NUCLEOTIDE SEQUENCE</scope>
    <source>
        <strain evidence="10">PSN309</strain>
    </source>
</reference>
<name>A0AAN6WPD1_9PEZI</name>
<keyword evidence="11" id="KW-1185">Reference proteome</keyword>
<evidence type="ECO:0000256" key="3">
    <source>
        <dbReference type="ARBA" id="ARBA00022692"/>
    </source>
</evidence>
<sequence length="653" mass="73085">MLNHTEIMRLCAQNAQLLPRFARAIYCSDVSTLSGEGGLPDDPEKLEYLRQLIIGIFVGRAVIASYNLFAVAAILVFTLLHWRESRRNWRRWRELVSTKTRAGEEDEAASSSSSTLSPGTATPVTIKDIDVERLPLLPTTTTKAKPSLINNLHSGLLYQPAPIPLINRVLPSNGTSLFILSWLALNVFLQLYLCPFHWNHFFVFADRLGFLFIVNLPLLYLLSAKNQPLLRLTGYSYEALNIFHRRVGEMMCLIGALHFLSMVIWQFFIAEDWLLASQSPKAYFTHPLILNGLAALGSYELLFFTSLGSFRQRWYELFLATHVILQIAALGFLWFHFYTSRPYVTLALVIFLVDRVVWRLTLKRVGMTADLTVLDGETFLVSANWDISKKGSGKGIMNGWEPTDHVFLTVPALGRGHSLQAHPFTIASAAPGRLVPASSGQGQDEEEREAKHAWFTLLIRAHDGFTSDLLRYAQQHTRVEVILDGPYGSPHALSMLRASRSVMLVAGGSGIAVTFPLVWALLHEDEPPSSPSSSSSEDVKGVAVVGKRRGQRERRKVHMLWVTHSRHHRNWIPADQLDELVARGLELVIPEPTAEAGRPDVAGLVGRWIDEADEETSVLVSGPDGLNRTVRNVCAGKVKEGRRVEVMVEKFGW</sequence>
<dbReference type="PANTHER" id="PTHR32361:SF28">
    <property type="entry name" value="FRP1P"/>
    <property type="match status" value="1"/>
</dbReference>
<evidence type="ECO:0000256" key="7">
    <source>
        <dbReference type="SAM" id="MobiDB-lite"/>
    </source>
</evidence>
<keyword evidence="4 8" id="KW-1133">Transmembrane helix</keyword>
<feature type="transmembrane region" description="Helical" evidence="8">
    <location>
        <begin position="317"/>
        <end position="337"/>
    </location>
</feature>
<comment type="subcellular location">
    <subcellularLocation>
        <location evidence="1">Membrane</location>
        <topology evidence="1">Multi-pass membrane protein</topology>
    </subcellularLocation>
</comment>
<feature type="transmembrane region" description="Helical" evidence="8">
    <location>
        <begin position="177"/>
        <end position="198"/>
    </location>
</feature>
<evidence type="ECO:0000256" key="4">
    <source>
        <dbReference type="ARBA" id="ARBA00022989"/>
    </source>
</evidence>
<dbReference type="InterPro" id="IPR051410">
    <property type="entry name" value="Ferric/Cupric_Reductase"/>
</dbReference>
<dbReference type="SFLD" id="SFLDG01168">
    <property type="entry name" value="Ferric_reductase_subgroup_(FRE"/>
    <property type="match status" value="1"/>
</dbReference>
<proteinExistence type="predicted"/>